<dbReference type="Pfam" id="PF17762">
    <property type="entry name" value="HTH_ParB"/>
    <property type="match status" value="1"/>
</dbReference>
<dbReference type="InterPro" id="IPR004437">
    <property type="entry name" value="ParB/RepB/Spo0J"/>
</dbReference>
<organism evidence="5 6">
    <name type="scientific">Sulfobacillus benefaciens</name>
    <dbReference type="NCBI Taxonomy" id="453960"/>
    <lineage>
        <taxon>Bacteria</taxon>
        <taxon>Bacillati</taxon>
        <taxon>Bacillota</taxon>
        <taxon>Clostridia</taxon>
        <taxon>Eubacteriales</taxon>
        <taxon>Clostridiales Family XVII. Incertae Sedis</taxon>
        <taxon>Sulfobacillus</taxon>
    </lineage>
</organism>
<dbReference type="InterPro" id="IPR003115">
    <property type="entry name" value="ParB_N"/>
</dbReference>
<dbReference type="GO" id="GO:0007059">
    <property type="term" value="P:chromosome segregation"/>
    <property type="evidence" value="ECO:0007669"/>
    <property type="project" value="UniProtKB-KW"/>
</dbReference>
<name>A0A2T2WYL7_9FIRM</name>
<evidence type="ECO:0000313" key="6">
    <source>
        <dbReference type="Proteomes" id="UP000242972"/>
    </source>
</evidence>
<keyword evidence="2" id="KW-0159">Chromosome partition</keyword>
<dbReference type="SUPFAM" id="SSF109709">
    <property type="entry name" value="KorB DNA-binding domain-like"/>
    <property type="match status" value="1"/>
</dbReference>
<evidence type="ECO:0000256" key="1">
    <source>
        <dbReference type="ARBA" id="ARBA00006295"/>
    </source>
</evidence>
<feature type="domain" description="ParB-like N-terminal" evidence="4">
    <location>
        <begin position="113"/>
        <end position="203"/>
    </location>
</feature>
<dbReference type="Gene3D" id="1.10.10.2830">
    <property type="match status" value="1"/>
</dbReference>
<reference evidence="5 6" key="1">
    <citation type="journal article" date="2014" name="BMC Genomics">
        <title>Comparison of environmental and isolate Sulfobacillus genomes reveals diverse carbon, sulfur, nitrogen, and hydrogen metabolisms.</title>
        <authorList>
            <person name="Justice N.B."/>
            <person name="Norman A."/>
            <person name="Brown C.T."/>
            <person name="Singh A."/>
            <person name="Thomas B.C."/>
            <person name="Banfield J.F."/>
        </authorList>
    </citation>
    <scope>NUCLEOTIDE SEQUENCE [LARGE SCALE GENOMIC DNA]</scope>
    <source>
        <strain evidence="5">AMDSBA4</strain>
    </source>
</reference>
<dbReference type="InterPro" id="IPR050336">
    <property type="entry name" value="Chromosome_partition/occlusion"/>
</dbReference>
<proteinExistence type="inferred from homology"/>
<protein>
    <recommendedName>
        <fullName evidence="4">ParB-like N-terminal domain-containing protein</fullName>
    </recommendedName>
</protein>
<dbReference type="SMART" id="SM00470">
    <property type="entry name" value="ParB"/>
    <property type="match status" value="1"/>
</dbReference>
<dbReference type="EMBL" id="PXYW01000111">
    <property type="protein sequence ID" value="PSR27334.1"/>
    <property type="molecule type" value="Genomic_DNA"/>
</dbReference>
<dbReference type="Gene3D" id="3.90.1530.30">
    <property type="match status" value="1"/>
</dbReference>
<dbReference type="GO" id="GO:0003677">
    <property type="term" value="F:DNA binding"/>
    <property type="evidence" value="ECO:0007669"/>
    <property type="project" value="InterPro"/>
</dbReference>
<evidence type="ECO:0000313" key="5">
    <source>
        <dbReference type="EMBL" id="PSR27334.1"/>
    </source>
</evidence>
<sequence>MAKKRVSAIELARAGSSQVQRMAGGPRPNKEKDVAANETPNMAVTAESAVPGTAQETGSTASVGKVVEEQVAPAPSDATPMPDESPVTRVDDAATKANLEPHNEAPESEEKLYWLPLEHIHVGGINTRVIDEESRAFKELVESIQQDGQLEPVLVGREGEGYRLIAGERRYRAARAAGLTTVLARITNAPPEDWAGLMLVENLMRQDLSVWEEAAGYKALLAMGLTLEKVGARVHKGKTHVSLILKIMRNPTIVAAVEEGTITSESMAKELAALIDDEGREVIPGSLGKALEFVVNRGPTVHQLRAWIRTFNAGLQGEERRAGRRNNVRRGTLLKTEQMRLEAMLEKSSEMSSVEIAFLASIYEQHASLLRQRSQTMTPQGRDEKETNA</sequence>
<evidence type="ECO:0000256" key="3">
    <source>
        <dbReference type="SAM" id="MobiDB-lite"/>
    </source>
</evidence>
<evidence type="ECO:0000256" key="2">
    <source>
        <dbReference type="ARBA" id="ARBA00022829"/>
    </source>
</evidence>
<accession>A0A2T2WYL7</accession>
<dbReference type="AlphaFoldDB" id="A0A2T2WYL7"/>
<dbReference type="Pfam" id="PF02195">
    <property type="entry name" value="ParB_N"/>
    <property type="match status" value="1"/>
</dbReference>
<dbReference type="PANTHER" id="PTHR33375">
    <property type="entry name" value="CHROMOSOME-PARTITIONING PROTEIN PARB-RELATED"/>
    <property type="match status" value="1"/>
</dbReference>
<dbReference type="SUPFAM" id="SSF110849">
    <property type="entry name" value="ParB/Sulfiredoxin"/>
    <property type="match status" value="1"/>
</dbReference>
<dbReference type="InterPro" id="IPR036086">
    <property type="entry name" value="ParB/Sulfiredoxin_sf"/>
</dbReference>
<dbReference type="Proteomes" id="UP000242972">
    <property type="component" value="Unassembled WGS sequence"/>
</dbReference>
<evidence type="ECO:0000259" key="4">
    <source>
        <dbReference type="SMART" id="SM00470"/>
    </source>
</evidence>
<dbReference type="PANTHER" id="PTHR33375:SF1">
    <property type="entry name" value="CHROMOSOME-PARTITIONING PROTEIN PARB-RELATED"/>
    <property type="match status" value="1"/>
</dbReference>
<dbReference type="NCBIfam" id="TIGR00180">
    <property type="entry name" value="parB_part"/>
    <property type="match status" value="1"/>
</dbReference>
<dbReference type="GO" id="GO:0005694">
    <property type="term" value="C:chromosome"/>
    <property type="evidence" value="ECO:0007669"/>
    <property type="project" value="TreeGrafter"/>
</dbReference>
<comment type="caution">
    <text evidence="5">The sequence shown here is derived from an EMBL/GenBank/DDBJ whole genome shotgun (WGS) entry which is preliminary data.</text>
</comment>
<comment type="similarity">
    <text evidence="1">Belongs to the ParB family.</text>
</comment>
<gene>
    <name evidence="5" type="ORF">C7B46_19500</name>
</gene>
<dbReference type="InterPro" id="IPR041468">
    <property type="entry name" value="HTH_ParB/Spo0J"/>
</dbReference>
<feature type="region of interest" description="Disordered" evidence="3">
    <location>
        <begin position="1"/>
        <end position="88"/>
    </location>
</feature>